<dbReference type="EC" id="2.1.1.64" evidence="5"/>
<dbReference type="InterPro" id="IPR010233">
    <property type="entry name" value="UbiG_MeTrfase"/>
</dbReference>
<name>C3XD36_OXAFO</name>
<comment type="pathway">
    <text evidence="5">Cofactor biosynthesis; ubiquinone biosynthesis.</text>
</comment>
<accession>C3XD36</accession>
<feature type="binding site" evidence="5">
    <location>
        <position position="119"/>
    </location>
    <ligand>
        <name>S-adenosyl-L-methionine</name>
        <dbReference type="ChEBI" id="CHEBI:59789"/>
    </ligand>
</feature>
<dbReference type="CDD" id="cd02440">
    <property type="entry name" value="AdoMet_MTases"/>
    <property type="match status" value="1"/>
</dbReference>
<dbReference type="EC" id="2.1.1.222" evidence="5"/>
<evidence type="ECO:0000256" key="5">
    <source>
        <dbReference type="HAMAP-Rule" id="MF_00472"/>
    </source>
</evidence>
<keyword evidence="8" id="KW-1185">Reference proteome</keyword>
<dbReference type="PANTHER" id="PTHR43464">
    <property type="entry name" value="METHYLTRANSFERASE"/>
    <property type="match status" value="1"/>
</dbReference>
<dbReference type="GO" id="GO:0102208">
    <property type="term" value="F:2-polyprenyl-6-hydroxyphenol methylase activity"/>
    <property type="evidence" value="ECO:0007669"/>
    <property type="project" value="UniProtKB-EC"/>
</dbReference>
<dbReference type="GO" id="GO:0010420">
    <property type="term" value="F:polyprenyldihydroxybenzoate methyltransferase activity"/>
    <property type="evidence" value="ECO:0007669"/>
    <property type="project" value="InterPro"/>
</dbReference>
<comment type="catalytic activity">
    <reaction evidence="5">
        <text>a 3-(all-trans-polyprenyl)benzene-1,2-diol + S-adenosyl-L-methionine = a 2-methoxy-6-(all-trans-polyprenyl)phenol + S-adenosyl-L-homocysteine + H(+)</text>
        <dbReference type="Rhea" id="RHEA:31411"/>
        <dbReference type="Rhea" id="RHEA-COMP:9550"/>
        <dbReference type="Rhea" id="RHEA-COMP:9551"/>
        <dbReference type="ChEBI" id="CHEBI:15378"/>
        <dbReference type="ChEBI" id="CHEBI:57856"/>
        <dbReference type="ChEBI" id="CHEBI:59789"/>
        <dbReference type="ChEBI" id="CHEBI:62729"/>
        <dbReference type="ChEBI" id="CHEBI:62731"/>
        <dbReference type="EC" id="2.1.1.222"/>
    </reaction>
</comment>
<gene>
    <name evidence="5 7" type="primary">ubiG</name>
    <name evidence="7" type="ORF">OFBG_00073</name>
</gene>
<dbReference type="GO" id="GO:0061542">
    <property type="term" value="F:3-demethylubiquinol 3-O-methyltransferase activity"/>
    <property type="evidence" value="ECO:0007669"/>
    <property type="project" value="UniProtKB-UniRule"/>
</dbReference>
<evidence type="ECO:0000313" key="8">
    <source>
        <dbReference type="Proteomes" id="UP000005089"/>
    </source>
</evidence>
<protein>
    <recommendedName>
        <fullName evidence="5">Ubiquinone biosynthesis O-methyltransferase</fullName>
    </recommendedName>
    <alternativeName>
        <fullName evidence="5">2-polyprenyl-6-hydroxyphenol methylase</fullName>
        <ecNumber evidence="5">2.1.1.222</ecNumber>
    </alternativeName>
    <alternativeName>
        <fullName evidence="5">3-demethylubiquinone 3-O-methyltransferase</fullName>
        <ecNumber evidence="5">2.1.1.64</ecNumber>
    </alternativeName>
</protein>
<keyword evidence="3 5" id="KW-0831">Ubiquinone biosynthesis</keyword>
<dbReference type="GeneID" id="77136040"/>
<comment type="similarity">
    <text evidence="5">Belongs to the methyltransferase superfamily. UbiG/COQ3 family.</text>
</comment>
<reference evidence="7 8" key="1">
    <citation type="submission" date="2009-02" db="EMBL/GenBank/DDBJ databases">
        <title>The Genome Sequence of Oxalobacter formigenes OXCC13.</title>
        <authorList>
            <consortium name="The Broad Institute Genome Sequencing Platform"/>
            <person name="Ward D."/>
            <person name="Young S.K."/>
            <person name="Kodira C.D."/>
            <person name="Zeng Q."/>
            <person name="Koehrsen M."/>
            <person name="Alvarado L."/>
            <person name="Berlin A."/>
            <person name="Borenstein D."/>
            <person name="Chen Z."/>
            <person name="Engels R."/>
            <person name="Freedman E."/>
            <person name="Gellesch M."/>
            <person name="Goldberg J."/>
            <person name="Griggs A."/>
            <person name="Gujja S."/>
            <person name="Heiman D."/>
            <person name="Hepburn T."/>
            <person name="Howarth C."/>
            <person name="Jen D."/>
            <person name="Larson L."/>
            <person name="Lewis B."/>
            <person name="Mehta T."/>
            <person name="Park D."/>
            <person name="Pearson M."/>
            <person name="Roberts A."/>
            <person name="Saif S."/>
            <person name="Shea T."/>
            <person name="Shenoy N."/>
            <person name="Sisk P."/>
            <person name="Stolte C."/>
            <person name="Sykes S."/>
            <person name="Walk T."/>
            <person name="White J."/>
            <person name="Yandava C."/>
            <person name="Allison M.J."/>
            <person name="Lander E."/>
            <person name="Nusbaum C."/>
            <person name="Galagan J."/>
            <person name="Birren B."/>
        </authorList>
    </citation>
    <scope>NUCLEOTIDE SEQUENCE [LARGE SCALE GENOMIC DNA]</scope>
    <source>
        <strain evidence="7 8">OXCC13</strain>
    </source>
</reference>
<dbReference type="InterPro" id="IPR013216">
    <property type="entry name" value="Methyltransf_11"/>
</dbReference>
<keyword evidence="1 5" id="KW-0489">Methyltransferase</keyword>
<dbReference type="Gene3D" id="3.40.50.150">
    <property type="entry name" value="Vaccinia Virus protein VP39"/>
    <property type="match status" value="1"/>
</dbReference>
<dbReference type="HOGENOM" id="CLU_042432_5_0_4"/>
<feature type="binding site" evidence="5">
    <location>
        <position position="54"/>
    </location>
    <ligand>
        <name>S-adenosyl-L-methionine</name>
        <dbReference type="ChEBI" id="CHEBI:59789"/>
    </ligand>
</feature>
<sequence length="231" mass="25620">MNLDTSELNKFNAVADSWWDPKGNFRPLHDMNPVRLDWIKTHASLENRDVLDIGCGGGILSESLAKEKAIVTGIDLASNAIETARSHSIESNLSIRYLISSAEELADMEPAKYDVVTCMELLEHVPDPSSIVKACSRLVKPGGMVFFSTLNRNVKSFCHAIIGAEYILRLLPKGTHDFQRFLTPAELSRFVRSANMTVSAITGITCDLQAKKFNLSKNTQINYMLACTKQV</sequence>
<evidence type="ECO:0000256" key="3">
    <source>
        <dbReference type="ARBA" id="ARBA00022688"/>
    </source>
</evidence>
<dbReference type="AlphaFoldDB" id="C3XD36"/>
<proteinExistence type="inferred from homology"/>
<dbReference type="STRING" id="847.BRW83_2215"/>
<dbReference type="UniPathway" id="UPA00232"/>
<dbReference type="FunFam" id="3.40.50.150:FF:000028">
    <property type="entry name" value="Ubiquinone biosynthesis O-methyltransferase"/>
    <property type="match status" value="1"/>
</dbReference>
<dbReference type="eggNOG" id="COG2227">
    <property type="taxonomic scope" value="Bacteria"/>
</dbReference>
<organism evidence="7 8">
    <name type="scientific">Oxalobacter formigenes OXCC13</name>
    <dbReference type="NCBI Taxonomy" id="556269"/>
    <lineage>
        <taxon>Bacteria</taxon>
        <taxon>Pseudomonadati</taxon>
        <taxon>Pseudomonadota</taxon>
        <taxon>Betaproteobacteria</taxon>
        <taxon>Burkholderiales</taxon>
        <taxon>Oxalobacteraceae</taxon>
        <taxon>Oxalobacter</taxon>
    </lineage>
</organism>
<evidence type="ECO:0000313" key="7">
    <source>
        <dbReference type="EMBL" id="EEO29045.1"/>
    </source>
</evidence>
<dbReference type="EMBL" id="GG658170">
    <property type="protein sequence ID" value="EEO29045.1"/>
    <property type="molecule type" value="Genomic_DNA"/>
</dbReference>
<dbReference type="HAMAP" id="MF_00472">
    <property type="entry name" value="UbiG"/>
    <property type="match status" value="1"/>
</dbReference>
<keyword evidence="2 5" id="KW-0808">Transferase</keyword>
<dbReference type="GO" id="GO:0032259">
    <property type="term" value="P:methylation"/>
    <property type="evidence" value="ECO:0007669"/>
    <property type="project" value="UniProtKB-KW"/>
</dbReference>
<dbReference type="Proteomes" id="UP000005089">
    <property type="component" value="Unassembled WGS sequence"/>
</dbReference>
<feature type="binding site" evidence="5">
    <location>
        <position position="35"/>
    </location>
    <ligand>
        <name>S-adenosyl-L-methionine</name>
        <dbReference type="ChEBI" id="CHEBI:59789"/>
    </ligand>
</feature>
<feature type="domain" description="Methyltransferase type 11" evidence="6">
    <location>
        <begin position="51"/>
        <end position="147"/>
    </location>
</feature>
<keyword evidence="7" id="KW-0830">Ubiquinone</keyword>
<comment type="catalytic activity">
    <reaction evidence="5">
        <text>a 3-demethylubiquinol + S-adenosyl-L-methionine = a ubiquinol + S-adenosyl-L-homocysteine + H(+)</text>
        <dbReference type="Rhea" id="RHEA:44380"/>
        <dbReference type="Rhea" id="RHEA-COMP:9566"/>
        <dbReference type="Rhea" id="RHEA-COMP:10914"/>
        <dbReference type="ChEBI" id="CHEBI:15378"/>
        <dbReference type="ChEBI" id="CHEBI:17976"/>
        <dbReference type="ChEBI" id="CHEBI:57856"/>
        <dbReference type="ChEBI" id="CHEBI:59789"/>
        <dbReference type="ChEBI" id="CHEBI:84422"/>
        <dbReference type="EC" id="2.1.1.64"/>
    </reaction>
</comment>
<dbReference type="OrthoDB" id="9801538at2"/>
<dbReference type="InterPro" id="IPR029063">
    <property type="entry name" value="SAM-dependent_MTases_sf"/>
</dbReference>
<dbReference type="RefSeq" id="WP_005879288.1">
    <property type="nucleotide sequence ID" value="NZ_CP019430.1"/>
</dbReference>
<keyword evidence="4 5" id="KW-0949">S-adenosyl-L-methionine</keyword>
<evidence type="ECO:0000256" key="2">
    <source>
        <dbReference type="ARBA" id="ARBA00022679"/>
    </source>
</evidence>
<evidence type="ECO:0000256" key="1">
    <source>
        <dbReference type="ARBA" id="ARBA00022603"/>
    </source>
</evidence>
<dbReference type="PANTHER" id="PTHR43464:SF19">
    <property type="entry name" value="UBIQUINONE BIOSYNTHESIS O-METHYLTRANSFERASE, MITOCHONDRIAL"/>
    <property type="match status" value="1"/>
</dbReference>
<evidence type="ECO:0000256" key="4">
    <source>
        <dbReference type="ARBA" id="ARBA00022691"/>
    </source>
</evidence>
<dbReference type="NCBIfam" id="TIGR01983">
    <property type="entry name" value="UbiG"/>
    <property type="match status" value="1"/>
</dbReference>
<evidence type="ECO:0000259" key="6">
    <source>
        <dbReference type="Pfam" id="PF08241"/>
    </source>
</evidence>
<feature type="binding site" evidence="5">
    <location>
        <position position="75"/>
    </location>
    <ligand>
        <name>S-adenosyl-L-methionine</name>
        <dbReference type="ChEBI" id="CHEBI:59789"/>
    </ligand>
</feature>
<comment type="function">
    <text evidence="5">O-methyltransferase that catalyzes the 2 O-methylation steps in the ubiquinone biosynthetic pathway.</text>
</comment>
<dbReference type="Pfam" id="PF08241">
    <property type="entry name" value="Methyltransf_11"/>
    <property type="match status" value="1"/>
</dbReference>
<dbReference type="SUPFAM" id="SSF53335">
    <property type="entry name" value="S-adenosyl-L-methionine-dependent methyltransferases"/>
    <property type="match status" value="1"/>
</dbReference>